<proteinExistence type="predicted"/>
<sequence>MCTAVRALNLALLFASLLSLLPPLPWSSIRVPPALFSPLKVLGSAAPDQPVLSGRPPNAIRYAGGAVTM</sequence>
<gene>
    <name evidence="2" type="ORF">PSANT_00959</name>
</gene>
<organism evidence="2 3">
    <name type="scientific">Pseudozyma antarctica</name>
    <name type="common">Yeast</name>
    <name type="synonym">Candida antarctica</name>
    <dbReference type="NCBI Taxonomy" id="84753"/>
    <lineage>
        <taxon>Eukaryota</taxon>
        <taxon>Fungi</taxon>
        <taxon>Dikarya</taxon>
        <taxon>Basidiomycota</taxon>
        <taxon>Ustilaginomycotina</taxon>
        <taxon>Ustilaginomycetes</taxon>
        <taxon>Ustilaginales</taxon>
        <taxon>Ustilaginaceae</taxon>
        <taxon>Moesziomyces</taxon>
    </lineage>
</organism>
<feature type="signal peptide" evidence="1">
    <location>
        <begin position="1"/>
        <end position="19"/>
    </location>
</feature>
<dbReference type="AlphaFoldDB" id="A0A5C3FHT4"/>
<comment type="caution">
    <text evidence="2">The sequence shown here is derived from an EMBL/GenBank/DDBJ whole genome shotgun (WGS) entry which is preliminary data.</text>
</comment>
<accession>A0A5C3FHT4</accession>
<keyword evidence="1" id="KW-0732">Signal</keyword>
<dbReference type="EMBL" id="OOIQ01000002">
    <property type="protein sequence ID" value="SPO43275.1"/>
    <property type="molecule type" value="Genomic_DNA"/>
</dbReference>
<protein>
    <recommendedName>
        <fullName evidence="4">Secreted protein</fullName>
    </recommendedName>
</protein>
<feature type="chain" id="PRO_5022991100" description="Secreted protein" evidence="1">
    <location>
        <begin position="20"/>
        <end position="69"/>
    </location>
</feature>
<name>A0A5C3FHT4_PSEA2</name>
<evidence type="ECO:0008006" key="4">
    <source>
        <dbReference type="Google" id="ProtNLM"/>
    </source>
</evidence>
<dbReference type="Proteomes" id="UP000325008">
    <property type="component" value="Unassembled WGS sequence"/>
</dbReference>
<evidence type="ECO:0000313" key="2">
    <source>
        <dbReference type="EMBL" id="SPO43275.1"/>
    </source>
</evidence>
<keyword evidence="3" id="KW-1185">Reference proteome</keyword>
<evidence type="ECO:0000256" key="1">
    <source>
        <dbReference type="SAM" id="SignalP"/>
    </source>
</evidence>
<evidence type="ECO:0000313" key="3">
    <source>
        <dbReference type="Proteomes" id="UP000325008"/>
    </source>
</evidence>
<reference evidence="2" key="1">
    <citation type="submission" date="2018-03" db="EMBL/GenBank/DDBJ databases">
        <authorList>
            <person name="Guldener U."/>
        </authorList>
    </citation>
    <scope>NUCLEOTIDE SEQUENCE [LARGE SCALE GENOMIC DNA]</scope>
    <source>
        <strain evidence="2">ATCC34888</strain>
    </source>
</reference>